<sequence>MKTAISVPDETFVQVERSAKCLGVTRSEFYVRAARYYLEHLEQESLTNEINAALELVGDDDDSAATAVGAGRRVLAQVDDEW</sequence>
<keyword evidence="2" id="KW-1185">Reference proteome</keyword>
<gene>
    <name evidence="1" type="ORF">GCM10022247_60320</name>
</gene>
<dbReference type="EMBL" id="BAABAL010000019">
    <property type="protein sequence ID" value="GAA4027283.1"/>
    <property type="molecule type" value="Genomic_DNA"/>
</dbReference>
<dbReference type="Proteomes" id="UP001501747">
    <property type="component" value="Unassembled WGS sequence"/>
</dbReference>
<evidence type="ECO:0000313" key="2">
    <source>
        <dbReference type="Proteomes" id="UP001501747"/>
    </source>
</evidence>
<evidence type="ECO:0000313" key="1">
    <source>
        <dbReference type="EMBL" id="GAA4027283.1"/>
    </source>
</evidence>
<proteinExistence type="predicted"/>
<dbReference type="RefSeq" id="WP_344882167.1">
    <property type="nucleotide sequence ID" value="NZ_BAABAL010000019.1"/>
</dbReference>
<protein>
    <submittedName>
        <fullName evidence="1">Ribbon-helix-helix protein, CopG family</fullName>
    </submittedName>
</protein>
<organism evidence="1 2">
    <name type="scientific">Allokutzneria multivorans</name>
    <dbReference type="NCBI Taxonomy" id="1142134"/>
    <lineage>
        <taxon>Bacteria</taxon>
        <taxon>Bacillati</taxon>
        <taxon>Actinomycetota</taxon>
        <taxon>Actinomycetes</taxon>
        <taxon>Pseudonocardiales</taxon>
        <taxon>Pseudonocardiaceae</taxon>
        <taxon>Allokutzneria</taxon>
    </lineage>
</organism>
<dbReference type="Gene3D" id="1.10.1220.10">
    <property type="entry name" value="Met repressor-like"/>
    <property type="match status" value="1"/>
</dbReference>
<dbReference type="InterPro" id="IPR013321">
    <property type="entry name" value="Arc_rbn_hlx_hlx"/>
</dbReference>
<accession>A0ABP7TJK4</accession>
<name>A0ABP7TJK4_9PSEU</name>
<reference evidence="2" key="1">
    <citation type="journal article" date="2019" name="Int. J. Syst. Evol. Microbiol.">
        <title>The Global Catalogue of Microorganisms (GCM) 10K type strain sequencing project: providing services to taxonomists for standard genome sequencing and annotation.</title>
        <authorList>
            <consortium name="The Broad Institute Genomics Platform"/>
            <consortium name="The Broad Institute Genome Sequencing Center for Infectious Disease"/>
            <person name="Wu L."/>
            <person name="Ma J."/>
        </authorList>
    </citation>
    <scope>NUCLEOTIDE SEQUENCE [LARGE SCALE GENOMIC DNA]</scope>
    <source>
        <strain evidence="2">JCM 17342</strain>
    </source>
</reference>
<comment type="caution">
    <text evidence="1">The sequence shown here is derived from an EMBL/GenBank/DDBJ whole genome shotgun (WGS) entry which is preliminary data.</text>
</comment>